<dbReference type="GO" id="GO:0003899">
    <property type="term" value="F:DNA-directed RNA polymerase activity"/>
    <property type="evidence" value="ECO:0007669"/>
    <property type="project" value="UniProtKB-UniRule"/>
</dbReference>
<comment type="similarity">
    <text evidence="5">Belongs to the RNA polymerase subunit epsilon family.</text>
</comment>
<dbReference type="NCBIfam" id="NF010188">
    <property type="entry name" value="PRK13667.1"/>
    <property type="match status" value="1"/>
</dbReference>
<dbReference type="Gene3D" id="3.10.20.730">
    <property type="entry name" value="RNAP, epsilon subunit-like"/>
    <property type="match status" value="1"/>
</dbReference>
<dbReference type="GO" id="GO:0003677">
    <property type="term" value="F:DNA binding"/>
    <property type="evidence" value="ECO:0007669"/>
    <property type="project" value="UniProtKB-UniRule"/>
</dbReference>
<evidence type="ECO:0000313" key="7">
    <source>
        <dbReference type="Proteomes" id="UP000027602"/>
    </source>
</evidence>
<comment type="function">
    <text evidence="5">A non-essential component of RNA polymerase (RNAP).</text>
</comment>
<dbReference type="HAMAP" id="MF_01553">
    <property type="entry name" value="RNApol_bact_RpoY"/>
    <property type="match status" value="1"/>
</dbReference>
<dbReference type="GO" id="GO:0006351">
    <property type="term" value="P:DNA-templated transcription"/>
    <property type="evidence" value="ECO:0007669"/>
    <property type="project" value="UniProtKB-UniRule"/>
</dbReference>
<evidence type="ECO:0000256" key="4">
    <source>
        <dbReference type="ARBA" id="ARBA00023163"/>
    </source>
</evidence>
<keyword evidence="7" id="KW-1185">Reference proteome</keyword>
<evidence type="ECO:0000256" key="5">
    <source>
        <dbReference type="HAMAP-Rule" id="MF_01553"/>
    </source>
</evidence>
<keyword evidence="4 5" id="KW-0804">Transcription</keyword>
<keyword evidence="1 5" id="KW-0240">DNA-directed RNA polymerase</keyword>
<gene>
    <name evidence="5" type="primary">rpoY</name>
    <name evidence="6" type="ORF">BMMGA3_05280</name>
</gene>
<dbReference type="HOGENOM" id="CLU_187518_1_0_9"/>
<dbReference type="Pfam" id="PF07288">
    <property type="entry name" value="RpoY"/>
    <property type="match status" value="1"/>
</dbReference>
<accession>I3DYT9</accession>
<dbReference type="EC" id="2.7.7.6" evidence="5"/>
<evidence type="ECO:0000256" key="2">
    <source>
        <dbReference type="ARBA" id="ARBA00022679"/>
    </source>
</evidence>
<dbReference type="InterPro" id="IPR009907">
    <property type="entry name" value="RpoY"/>
</dbReference>
<dbReference type="STRING" id="796606.BMMGA3_05280"/>
<keyword evidence="2 5" id="KW-0808">Transferase</keyword>
<protein>
    <recommendedName>
        <fullName evidence="5">DNA-directed RNA polymerase subunit epsilon</fullName>
        <shortName evidence="5">RNAP epsilon subunit</shortName>
        <ecNumber evidence="5">2.7.7.6</ecNumber>
    </recommendedName>
    <alternativeName>
        <fullName evidence="5">RNA polymerase epsilon subunit</fullName>
    </alternativeName>
    <alternativeName>
        <fullName evidence="5">Transcriptase subunit epsilon</fullName>
    </alternativeName>
</protein>
<dbReference type="Proteomes" id="UP000027602">
    <property type="component" value="Chromosome"/>
</dbReference>
<evidence type="ECO:0000256" key="3">
    <source>
        <dbReference type="ARBA" id="ARBA00022695"/>
    </source>
</evidence>
<evidence type="ECO:0000313" key="6">
    <source>
        <dbReference type="EMBL" id="AIE59486.1"/>
    </source>
</evidence>
<dbReference type="OrthoDB" id="2147503at2"/>
<dbReference type="EMBL" id="CP007739">
    <property type="protein sequence ID" value="AIE59486.1"/>
    <property type="molecule type" value="Genomic_DNA"/>
</dbReference>
<evidence type="ECO:0000256" key="1">
    <source>
        <dbReference type="ARBA" id="ARBA00022478"/>
    </source>
</evidence>
<dbReference type="eggNOG" id="COG5503">
    <property type="taxonomic scope" value="Bacteria"/>
</dbReference>
<reference evidence="6 7" key="1">
    <citation type="journal article" date="2015" name="BMC Genomics">
        <title>Transcriptome analysis of thermophilic methylotrophic Bacillus methanolicus MGA3 using RNA-sequencing provides detailed insights into its previously uncharted transcriptional landscape.</title>
        <authorList>
            <person name="Irla M."/>
            <person name="Neshat A."/>
            <person name="Brautaset T."/>
            <person name="Ruckert C."/>
            <person name="Kalinowski J."/>
            <person name="Wendisch V.F."/>
        </authorList>
    </citation>
    <scope>NUCLEOTIDE SEQUENCE [LARGE SCALE GENOMIC DNA]</scope>
    <source>
        <strain evidence="7">MGA3 / ATCC 53907</strain>
    </source>
</reference>
<comment type="catalytic activity">
    <reaction evidence="5">
        <text>RNA(n) + a ribonucleoside 5'-triphosphate = RNA(n+1) + diphosphate</text>
        <dbReference type="Rhea" id="RHEA:21248"/>
        <dbReference type="Rhea" id="RHEA-COMP:14527"/>
        <dbReference type="Rhea" id="RHEA-COMP:17342"/>
        <dbReference type="ChEBI" id="CHEBI:33019"/>
        <dbReference type="ChEBI" id="CHEBI:61557"/>
        <dbReference type="ChEBI" id="CHEBI:140395"/>
        <dbReference type="EC" id="2.7.7.6"/>
    </reaction>
</comment>
<comment type="subunit">
    <text evidence="5">RNAP is composed of a core of 2 alpha, a beta and a beta' subunit. The core is associated with a delta subunit, and at least one of epsilon or omega. When a sigma factor is associated with the core the holoenzyme is formed, which can initiate transcription.</text>
</comment>
<proteinExistence type="inferred from homology"/>
<organism evidence="6 7">
    <name type="scientific">Bacillus methanolicus (strain MGA3 / ATCC 53907)</name>
    <dbReference type="NCBI Taxonomy" id="796606"/>
    <lineage>
        <taxon>Bacteria</taxon>
        <taxon>Bacillati</taxon>
        <taxon>Bacillota</taxon>
        <taxon>Bacilli</taxon>
        <taxon>Bacillales</taxon>
        <taxon>Bacillaceae</taxon>
        <taxon>Bacillus</taxon>
    </lineage>
</organism>
<dbReference type="AlphaFoldDB" id="I3DYT9"/>
<name>I3DYT9_BACMM</name>
<dbReference type="RefSeq" id="WP_003348762.1">
    <property type="nucleotide sequence ID" value="NZ_ADWW01000004.1"/>
</dbReference>
<dbReference type="GO" id="GO:0000428">
    <property type="term" value="C:DNA-directed RNA polymerase complex"/>
    <property type="evidence" value="ECO:0007669"/>
    <property type="project" value="UniProtKB-KW"/>
</dbReference>
<dbReference type="KEGG" id="bmet:BMMGA3_05280"/>
<keyword evidence="3 5" id="KW-0548">Nucleotidyltransferase</keyword>
<sequence length="70" mass="8392">MIFKVFYQESMTQVPVREKTKTLYIEAESERDVRSKLADRDINIEFIQPISGAFLEYEQQKEDFKVLEIE</sequence>